<reference evidence="2 3" key="1">
    <citation type="submission" date="2023-10" db="EMBL/GenBank/DDBJ databases">
        <authorList>
            <person name="Wang X.X."/>
        </authorList>
    </citation>
    <scope>NUCLEOTIDE SEQUENCE [LARGE SCALE GENOMIC DNA]</scope>
    <source>
        <strain evidence="2 3">NBRC 12816</strain>
    </source>
</reference>
<dbReference type="EMBL" id="JAWJZF010000434">
    <property type="protein sequence ID" value="MDX2295062.1"/>
    <property type="molecule type" value="Genomic_DNA"/>
</dbReference>
<sequence>MPLGRRSHLHAPRARGGAGGPDRSACVLLTRIPMHGPTSIGQLSDAFGPDASTLHRQTAALLRSGVVERIPDPDGVIAREFRLTEEGERRPAADRSYSIGGLRRIMEHRSPADATRFVDLLEGRPWPRS</sequence>
<dbReference type="InterPro" id="IPR036390">
    <property type="entry name" value="WH_DNA-bd_sf"/>
</dbReference>
<evidence type="ECO:0000313" key="3">
    <source>
        <dbReference type="Proteomes" id="UP001278571"/>
    </source>
</evidence>
<feature type="compositionally biased region" description="Basic residues" evidence="1">
    <location>
        <begin position="1"/>
        <end position="13"/>
    </location>
</feature>
<dbReference type="SUPFAM" id="SSF46785">
    <property type="entry name" value="Winged helix' DNA-binding domain"/>
    <property type="match status" value="1"/>
</dbReference>
<dbReference type="RefSeq" id="WP_319011434.1">
    <property type="nucleotide sequence ID" value="NZ_JAWJZF010000434.1"/>
</dbReference>
<protein>
    <submittedName>
        <fullName evidence="2">MarR family winged helix-turn-helix transcriptional regulator</fullName>
    </submittedName>
</protein>
<evidence type="ECO:0000313" key="2">
    <source>
        <dbReference type="EMBL" id="MDX2295062.1"/>
    </source>
</evidence>
<comment type="caution">
    <text evidence="2">The sequence shown here is derived from an EMBL/GenBank/DDBJ whole genome shotgun (WGS) entry which is preliminary data.</text>
</comment>
<organism evidence="2 3">
    <name type="scientific">Streptomyces roseolus</name>
    <dbReference type="NCBI Taxonomy" id="67358"/>
    <lineage>
        <taxon>Bacteria</taxon>
        <taxon>Bacillati</taxon>
        <taxon>Actinomycetota</taxon>
        <taxon>Actinomycetes</taxon>
        <taxon>Kitasatosporales</taxon>
        <taxon>Streptomycetaceae</taxon>
        <taxon>Streptomyces</taxon>
    </lineage>
</organism>
<gene>
    <name evidence="2" type="ORF">R2363_23130</name>
</gene>
<dbReference type="Proteomes" id="UP001278571">
    <property type="component" value="Unassembled WGS sequence"/>
</dbReference>
<accession>A0ABU4KBH1</accession>
<keyword evidence="3" id="KW-1185">Reference proteome</keyword>
<name>A0ABU4KBH1_9ACTN</name>
<dbReference type="Gene3D" id="1.10.10.10">
    <property type="entry name" value="Winged helix-like DNA-binding domain superfamily/Winged helix DNA-binding domain"/>
    <property type="match status" value="1"/>
</dbReference>
<dbReference type="InterPro" id="IPR036388">
    <property type="entry name" value="WH-like_DNA-bd_sf"/>
</dbReference>
<evidence type="ECO:0000256" key="1">
    <source>
        <dbReference type="SAM" id="MobiDB-lite"/>
    </source>
</evidence>
<proteinExistence type="predicted"/>
<feature type="region of interest" description="Disordered" evidence="1">
    <location>
        <begin position="1"/>
        <end position="23"/>
    </location>
</feature>